<proteinExistence type="predicted"/>
<dbReference type="AlphaFoldDB" id="A0A0A9ENK5"/>
<organism evidence="2">
    <name type="scientific">Arundo donax</name>
    <name type="common">Giant reed</name>
    <name type="synonym">Donax arundinaceus</name>
    <dbReference type="NCBI Taxonomy" id="35708"/>
    <lineage>
        <taxon>Eukaryota</taxon>
        <taxon>Viridiplantae</taxon>
        <taxon>Streptophyta</taxon>
        <taxon>Embryophyta</taxon>
        <taxon>Tracheophyta</taxon>
        <taxon>Spermatophyta</taxon>
        <taxon>Magnoliopsida</taxon>
        <taxon>Liliopsida</taxon>
        <taxon>Poales</taxon>
        <taxon>Poaceae</taxon>
        <taxon>PACMAD clade</taxon>
        <taxon>Arundinoideae</taxon>
        <taxon>Arundineae</taxon>
        <taxon>Arundo</taxon>
    </lineage>
</organism>
<dbReference type="EMBL" id="GBRH01197322">
    <property type="protein sequence ID" value="JAE00574.1"/>
    <property type="molecule type" value="Transcribed_RNA"/>
</dbReference>
<name>A0A0A9ENK5_ARUDO</name>
<reference evidence="2" key="1">
    <citation type="submission" date="2014-09" db="EMBL/GenBank/DDBJ databases">
        <authorList>
            <person name="Magalhaes I.L.F."/>
            <person name="Oliveira U."/>
            <person name="Santos F.R."/>
            <person name="Vidigal T.H.D.A."/>
            <person name="Brescovit A.D."/>
            <person name="Santos A.J."/>
        </authorList>
    </citation>
    <scope>NUCLEOTIDE SEQUENCE</scope>
    <source>
        <tissue evidence="2">Shoot tissue taken approximately 20 cm above the soil surface</tissue>
    </source>
</reference>
<evidence type="ECO:0000256" key="1">
    <source>
        <dbReference type="SAM" id="SignalP"/>
    </source>
</evidence>
<feature type="chain" id="PRO_5002064398" description="Secreted protein" evidence="1">
    <location>
        <begin position="26"/>
        <end position="94"/>
    </location>
</feature>
<keyword evidence="1" id="KW-0732">Signal</keyword>
<feature type="signal peptide" evidence="1">
    <location>
        <begin position="1"/>
        <end position="25"/>
    </location>
</feature>
<evidence type="ECO:0008006" key="3">
    <source>
        <dbReference type="Google" id="ProtNLM"/>
    </source>
</evidence>
<reference evidence="2" key="2">
    <citation type="journal article" date="2015" name="Data Brief">
        <title>Shoot transcriptome of the giant reed, Arundo donax.</title>
        <authorList>
            <person name="Barrero R.A."/>
            <person name="Guerrero F.D."/>
            <person name="Moolhuijzen P."/>
            <person name="Goolsby J.A."/>
            <person name="Tidwell J."/>
            <person name="Bellgard S.E."/>
            <person name="Bellgard M.I."/>
        </authorList>
    </citation>
    <scope>NUCLEOTIDE SEQUENCE</scope>
    <source>
        <tissue evidence="2">Shoot tissue taken approximately 20 cm above the soil surface</tissue>
    </source>
</reference>
<sequence length="94" mass="11187">MIHRPTRFRPVIKIIFLFLIDTSFFCPLSHVNHTSTLLCFSTLHDLLILKFEGLNAPQSFKLHKLVPKRLTNIFNEELDIFLSYVFQQFKDHRV</sequence>
<accession>A0A0A9ENK5</accession>
<protein>
    <recommendedName>
        <fullName evidence="3">Secreted protein</fullName>
    </recommendedName>
</protein>
<evidence type="ECO:0000313" key="2">
    <source>
        <dbReference type="EMBL" id="JAE00574.1"/>
    </source>
</evidence>